<dbReference type="EMBL" id="FNBE01000010">
    <property type="protein sequence ID" value="SDG27712.1"/>
    <property type="molecule type" value="Genomic_DNA"/>
</dbReference>
<gene>
    <name evidence="2" type="ORF">SAMN05216377_110130</name>
</gene>
<keyword evidence="1" id="KW-0472">Membrane</keyword>
<dbReference type="InterPro" id="IPR006311">
    <property type="entry name" value="TAT_signal"/>
</dbReference>
<accession>A0A1G7SXW8</accession>
<keyword evidence="1" id="KW-1133">Transmembrane helix</keyword>
<evidence type="ECO:0000313" key="3">
    <source>
        <dbReference type="Proteomes" id="UP000198967"/>
    </source>
</evidence>
<protein>
    <submittedName>
        <fullName evidence="2">Uncharacterized protein</fullName>
    </submittedName>
</protein>
<evidence type="ECO:0000313" key="2">
    <source>
        <dbReference type="EMBL" id="SDG27712.1"/>
    </source>
</evidence>
<keyword evidence="3" id="KW-1185">Reference proteome</keyword>
<organism evidence="2 3">
    <name type="scientific">Pseudonocardia oroxyli</name>
    <dbReference type="NCBI Taxonomy" id="366584"/>
    <lineage>
        <taxon>Bacteria</taxon>
        <taxon>Bacillati</taxon>
        <taxon>Actinomycetota</taxon>
        <taxon>Actinomycetes</taxon>
        <taxon>Pseudonocardiales</taxon>
        <taxon>Pseudonocardiaceae</taxon>
        <taxon>Pseudonocardia</taxon>
    </lineage>
</organism>
<feature type="transmembrane region" description="Helical" evidence="1">
    <location>
        <begin position="83"/>
        <end position="102"/>
    </location>
</feature>
<evidence type="ECO:0000256" key="1">
    <source>
        <dbReference type="SAM" id="Phobius"/>
    </source>
</evidence>
<keyword evidence="1" id="KW-0812">Transmembrane</keyword>
<feature type="transmembrane region" description="Helical" evidence="1">
    <location>
        <begin position="114"/>
        <end position="131"/>
    </location>
</feature>
<dbReference type="STRING" id="366584.SAMN05216377_110130"/>
<reference evidence="2 3" key="1">
    <citation type="submission" date="2016-10" db="EMBL/GenBank/DDBJ databases">
        <authorList>
            <person name="de Groot N.N."/>
        </authorList>
    </citation>
    <scope>NUCLEOTIDE SEQUENCE [LARGE SCALE GENOMIC DNA]</scope>
    <source>
        <strain evidence="2 3">CGMCC 4.3143</strain>
    </source>
</reference>
<proteinExistence type="predicted"/>
<sequence>MTDLDQEMARRRLVRTLTVAAGVAAATATFVVCWHPVGGARPLESWVDVVFTALLVPFALALLAVVLALRAAQAGRDGAAGRIGAWTTAVGVAGFVVCAVATVATGDPASTGPLYPLAMIVTLAGLVLAAVGSARAKVLSWWVVPLITLGWIFGGPVAESSGGPNGEGSPFGFPGASFILAAVYVVAAARYAMYRLVAGTRSAPGGR</sequence>
<dbReference type="PROSITE" id="PS51318">
    <property type="entry name" value="TAT"/>
    <property type="match status" value="1"/>
</dbReference>
<feature type="transmembrane region" description="Helical" evidence="1">
    <location>
        <begin position="49"/>
        <end position="71"/>
    </location>
</feature>
<dbReference type="AlphaFoldDB" id="A0A1G7SXW8"/>
<feature type="transmembrane region" description="Helical" evidence="1">
    <location>
        <begin position="12"/>
        <end position="37"/>
    </location>
</feature>
<name>A0A1G7SXW8_PSEOR</name>
<feature type="transmembrane region" description="Helical" evidence="1">
    <location>
        <begin position="138"/>
        <end position="158"/>
    </location>
</feature>
<dbReference type="Proteomes" id="UP000198967">
    <property type="component" value="Unassembled WGS sequence"/>
</dbReference>
<feature type="transmembrane region" description="Helical" evidence="1">
    <location>
        <begin position="170"/>
        <end position="192"/>
    </location>
</feature>